<evidence type="ECO:0000259" key="4">
    <source>
        <dbReference type="PROSITE" id="PS51123"/>
    </source>
</evidence>
<dbReference type="AlphaFoldDB" id="A0A4Y5SU01"/>
<protein>
    <submittedName>
        <fullName evidence="5">OmpA family protein</fullName>
    </submittedName>
</protein>
<dbReference type="KEGG" id="plia:E4191_18945"/>
<feature type="chain" id="PRO_5021394295" evidence="3">
    <location>
        <begin position="26"/>
        <end position="654"/>
    </location>
</feature>
<dbReference type="PANTHER" id="PTHR30329">
    <property type="entry name" value="STATOR ELEMENT OF FLAGELLAR MOTOR COMPLEX"/>
    <property type="match status" value="1"/>
</dbReference>
<dbReference type="GO" id="GO:0016020">
    <property type="term" value="C:membrane"/>
    <property type="evidence" value="ECO:0007669"/>
    <property type="project" value="UniProtKB-UniRule"/>
</dbReference>
<dbReference type="Gene3D" id="3.30.1330.60">
    <property type="entry name" value="OmpA-like domain"/>
    <property type="match status" value="1"/>
</dbReference>
<feature type="region of interest" description="Disordered" evidence="2">
    <location>
        <begin position="206"/>
        <end position="317"/>
    </location>
</feature>
<evidence type="ECO:0000256" key="2">
    <source>
        <dbReference type="SAM" id="MobiDB-lite"/>
    </source>
</evidence>
<dbReference type="SUPFAM" id="SSF103088">
    <property type="entry name" value="OmpA-like"/>
    <property type="match status" value="1"/>
</dbReference>
<evidence type="ECO:0000313" key="6">
    <source>
        <dbReference type="Proteomes" id="UP000296374"/>
    </source>
</evidence>
<dbReference type="CDD" id="cd07185">
    <property type="entry name" value="OmpA_C-like"/>
    <property type="match status" value="1"/>
</dbReference>
<dbReference type="Proteomes" id="UP000296374">
    <property type="component" value="Plasmid unnamed2"/>
</dbReference>
<keyword evidence="3" id="KW-0732">Signal</keyword>
<feature type="compositionally biased region" description="Low complexity" evidence="2">
    <location>
        <begin position="121"/>
        <end position="189"/>
    </location>
</feature>
<dbReference type="InterPro" id="IPR006665">
    <property type="entry name" value="OmpA-like"/>
</dbReference>
<feature type="compositionally biased region" description="Low complexity" evidence="2">
    <location>
        <begin position="212"/>
        <end position="251"/>
    </location>
</feature>
<keyword evidence="5" id="KW-0614">Plasmid</keyword>
<feature type="compositionally biased region" description="Low complexity" evidence="2">
    <location>
        <begin position="264"/>
        <end position="286"/>
    </location>
</feature>
<feature type="domain" description="OmpA-like" evidence="4">
    <location>
        <begin position="528"/>
        <end position="654"/>
    </location>
</feature>
<evidence type="ECO:0000256" key="1">
    <source>
        <dbReference type="PROSITE-ProRule" id="PRU00473"/>
    </source>
</evidence>
<reference evidence="6" key="1">
    <citation type="submission" date="2019-05" db="EMBL/GenBank/DDBJ databases">
        <title>Tamlana fucoidanivorans sp. nov., isolated from the surface of algae collected from Fujian province in China.</title>
        <authorList>
            <person name="Li J."/>
        </authorList>
    </citation>
    <scope>NUCLEOTIDE SEQUENCE [LARGE SCALE GENOMIC DNA]</scope>
    <source>
        <strain evidence="6">2251</strain>
        <plasmid evidence="6">unnamed2</plasmid>
    </source>
</reference>
<proteinExistence type="predicted"/>
<dbReference type="EMBL" id="CP040762">
    <property type="protein sequence ID" value="QDA36204.1"/>
    <property type="molecule type" value="Genomic_DNA"/>
</dbReference>
<dbReference type="PROSITE" id="PS51123">
    <property type="entry name" value="OMPA_2"/>
    <property type="match status" value="1"/>
</dbReference>
<feature type="signal peptide" evidence="3">
    <location>
        <begin position="1"/>
        <end position="25"/>
    </location>
</feature>
<name>A0A4Y5SU01_9RHOB</name>
<keyword evidence="1" id="KW-0472">Membrane</keyword>
<dbReference type="RefSeq" id="WP_139615980.1">
    <property type="nucleotide sequence ID" value="NZ_CP040762.1"/>
</dbReference>
<accession>A0A4Y5SU01</accession>
<dbReference type="InterPro" id="IPR050330">
    <property type="entry name" value="Bact_OuterMem_StrucFunc"/>
</dbReference>
<organism evidence="5 6">
    <name type="scientific">Paracoccus liaowanqingii</name>
    <dbReference type="NCBI Taxonomy" id="2560053"/>
    <lineage>
        <taxon>Bacteria</taxon>
        <taxon>Pseudomonadati</taxon>
        <taxon>Pseudomonadota</taxon>
        <taxon>Alphaproteobacteria</taxon>
        <taxon>Rhodobacterales</taxon>
        <taxon>Paracoccaceae</taxon>
        <taxon>Paracoccus</taxon>
    </lineage>
</organism>
<sequence length="654" mass="66638">MRRIFQNTTAIAACLSLLAPHMAAAQTAADGDAQVVQPSAADAPQTTATEATKSDAAPVDGETAAETSSDDAVDAGPAAATTAAEAQTTAADVEATSETAAEATSEADPAGNEAALDEAMAAEQDGTEGATTETTGALSEAEMTATDTDSAIDATTSTTAEATSAETTATGAQATSDAAGAEATADADAAGNEAALDEAMAAEQVGVEGTTPEASGAASEAEMSAPEPDSSVEATTSTSAEAALTETTTTSPVGAEAEADMSGADTATTTATGADATETATQGEAAVGSDATDTDVAPEATTEVSDAPTAAALDDSASAEIVEEEVTEENSRSSNEDFATTLQQATSIDGSQERSSDNDDSNDLTKAILLGLGGVAVGAMLSNNRQVALSTSDRIVVTRPDGTQQLIKDDVALLRQPGSTVATENFDDGSSRTVVMRSDGSRVVTIRDADLRVLRRTRISADGTQTILLDETSVVEPVDVASLPSPAQSFGGATTDLDEAQLRDALMGELAVDRRFSLTQIRDIAEVRSLVASVDVNAVTFETDSAAIDADQAKMLTALGNVIRDAIDSNPNEIFLVEGHTDTVGDPAANLALSDRRAESVALALSEYFQVPPENMVVQGYGEQFPRILQEGDVRENRRASVRRITDLLQTASN</sequence>
<gene>
    <name evidence="5" type="ORF">E4191_18945</name>
</gene>
<geneLocation type="plasmid" evidence="5 6">
    <name>unnamed2</name>
</geneLocation>
<dbReference type="InterPro" id="IPR036737">
    <property type="entry name" value="OmpA-like_sf"/>
</dbReference>
<evidence type="ECO:0000313" key="5">
    <source>
        <dbReference type="EMBL" id="QDA36204.1"/>
    </source>
</evidence>
<evidence type="ECO:0000256" key="3">
    <source>
        <dbReference type="SAM" id="SignalP"/>
    </source>
</evidence>
<dbReference type="Pfam" id="PF00691">
    <property type="entry name" value="OmpA"/>
    <property type="match status" value="1"/>
</dbReference>
<feature type="region of interest" description="Disordered" evidence="2">
    <location>
        <begin position="35"/>
        <end position="189"/>
    </location>
</feature>
<dbReference type="PANTHER" id="PTHR30329:SF21">
    <property type="entry name" value="LIPOPROTEIN YIAD-RELATED"/>
    <property type="match status" value="1"/>
</dbReference>
<feature type="compositionally biased region" description="Low complexity" evidence="2">
    <location>
        <begin position="74"/>
        <end position="108"/>
    </location>
</feature>